<accession>A0ABX0QHH1</accession>
<evidence type="ECO:0000313" key="5">
    <source>
        <dbReference type="EMBL" id="NID11859.1"/>
    </source>
</evidence>
<keyword evidence="3" id="KW-0949">S-adenosyl-L-methionine</keyword>
<name>A0ABX0QHH1_9BACT</name>
<evidence type="ECO:0000256" key="2">
    <source>
        <dbReference type="ARBA" id="ARBA00022679"/>
    </source>
</evidence>
<dbReference type="InterPro" id="IPR001077">
    <property type="entry name" value="COMT_C"/>
</dbReference>
<dbReference type="InterPro" id="IPR036388">
    <property type="entry name" value="WH-like_DNA-bd_sf"/>
</dbReference>
<feature type="domain" description="O-methyltransferase C-terminal" evidence="4">
    <location>
        <begin position="183"/>
        <end position="298"/>
    </location>
</feature>
<proteinExistence type="predicted"/>
<dbReference type="Proteomes" id="UP000606008">
    <property type="component" value="Unassembled WGS sequence"/>
</dbReference>
<evidence type="ECO:0000256" key="1">
    <source>
        <dbReference type="ARBA" id="ARBA00022603"/>
    </source>
</evidence>
<dbReference type="SUPFAM" id="SSF53335">
    <property type="entry name" value="S-adenosyl-L-methionine-dependent methyltransferases"/>
    <property type="match status" value="1"/>
</dbReference>
<dbReference type="PANTHER" id="PTHR43712">
    <property type="entry name" value="PUTATIVE (AFU_ORTHOLOGUE AFUA_4G14580)-RELATED"/>
    <property type="match status" value="1"/>
</dbReference>
<dbReference type="InterPro" id="IPR036390">
    <property type="entry name" value="WH_DNA-bd_sf"/>
</dbReference>
<dbReference type="GO" id="GO:0032259">
    <property type="term" value="P:methylation"/>
    <property type="evidence" value="ECO:0007669"/>
    <property type="project" value="UniProtKB-KW"/>
</dbReference>
<evidence type="ECO:0000259" key="4">
    <source>
        <dbReference type="Pfam" id="PF00891"/>
    </source>
</evidence>
<keyword evidence="1 5" id="KW-0489">Methyltransferase</keyword>
<sequence>MQLKISADNPLEWVALRANMVPVPLLHAQIMPVISKAVLEAADKGVFDAVADGNDTTDDIAVACGLNPKATGELMGLLTALGYFTYLSGSFTLTKMARKWTLRHEPESVYGMLLFNNRVVWPWLDKLGTYLQTGEGIHYHDHLDAQQWNYYQQAMVAASGSEAKEFGQRTPVPKDVKAGAPACMLDIGGSHGQHSVALCKRYAGLSSTIIDLPAAIEQAAPLLARLGMGDRVKHQPGNALTDNFGEAQYDIVLMSSLAHHFTPDQNRDVAKRVARALKPGGIYIVNEFIRPETGAAPELVGSSTDLFYGLTSTAGNYSIAEIQDWQREAGLRKPRVITYRTLPGRAMVIGTKP</sequence>
<reference evidence="5" key="1">
    <citation type="submission" date="2024-05" db="EMBL/GenBank/DDBJ databases">
        <authorList>
            <person name="Jung D.-H."/>
        </authorList>
    </citation>
    <scope>NUCLEOTIDE SEQUENCE</scope>
    <source>
        <strain evidence="5">JA-25</strain>
    </source>
</reference>
<dbReference type="Gene3D" id="1.10.10.10">
    <property type="entry name" value="Winged helix-like DNA-binding domain superfamily/Winged helix DNA-binding domain"/>
    <property type="match status" value="1"/>
</dbReference>
<dbReference type="InterPro" id="IPR016461">
    <property type="entry name" value="COMT-like"/>
</dbReference>
<dbReference type="Gene3D" id="3.40.50.150">
    <property type="entry name" value="Vaccinia Virus protein VP39"/>
    <property type="match status" value="1"/>
</dbReference>
<dbReference type="InterPro" id="IPR029063">
    <property type="entry name" value="SAM-dependent_MTases_sf"/>
</dbReference>
<evidence type="ECO:0000256" key="3">
    <source>
        <dbReference type="ARBA" id="ARBA00022691"/>
    </source>
</evidence>
<dbReference type="EMBL" id="WAEL01000006">
    <property type="protein sequence ID" value="NID11859.1"/>
    <property type="molecule type" value="Genomic_DNA"/>
</dbReference>
<dbReference type="PANTHER" id="PTHR43712:SF2">
    <property type="entry name" value="O-METHYLTRANSFERASE CICE"/>
    <property type="match status" value="1"/>
</dbReference>
<keyword evidence="6" id="KW-1185">Reference proteome</keyword>
<organism evidence="5 6">
    <name type="scientific">Fibrivirga algicola</name>
    <dbReference type="NCBI Taxonomy" id="2950420"/>
    <lineage>
        <taxon>Bacteria</taxon>
        <taxon>Pseudomonadati</taxon>
        <taxon>Bacteroidota</taxon>
        <taxon>Cytophagia</taxon>
        <taxon>Cytophagales</taxon>
        <taxon>Spirosomataceae</taxon>
        <taxon>Fibrivirga</taxon>
    </lineage>
</organism>
<dbReference type="RefSeq" id="WP_166692804.1">
    <property type="nucleotide sequence ID" value="NZ_WAEL01000006.1"/>
</dbReference>
<comment type="caution">
    <text evidence="5">The sequence shown here is derived from an EMBL/GenBank/DDBJ whole genome shotgun (WGS) entry which is preliminary data.</text>
</comment>
<dbReference type="PROSITE" id="PS51683">
    <property type="entry name" value="SAM_OMT_II"/>
    <property type="match status" value="1"/>
</dbReference>
<protein>
    <submittedName>
        <fullName evidence="5">Methyltransferase domain-containing protein</fullName>
    </submittedName>
</protein>
<dbReference type="CDD" id="cd02440">
    <property type="entry name" value="AdoMet_MTases"/>
    <property type="match status" value="1"/>
</dbReference>
<dbReference type="GO" id="GO:0008168">
    <property type="term" value="F:methyltransferase activity"/>
    <property type="evidence" value="ECO:0007669"/>
    <property type="project" value="UniProtKB-KW"/>
</dbReference>
<evidence type="ECO:0000313" key="6">
    <source>
        <dbReference type="Proteomes" id="UP000606008"/>
    </source>
</evidence>
<keyword evidence="2" id="KW-0808">Transferase</keyword>
<gene>
    <name evidence="5" type="ORF">F7231_16920</name>
</gene>
<dbReference type="SUPFAM" id="SSF46785">
    <property type="entry name" value="Winged helix' DNA-binding domain"/>
    <property type="match status" value="1"/>
</dbReference>
<dbReference type="Pfam" id="PF00891">
    <property type="entry name" value="Methyltransf_2"/>
    <property type="match status" value="1"/>
</dbReference>